<dbReference type="GO" id="GO:0016887">
    <property type="term" value="F:ATP hydrolysis activity"/>
    <property type="evidence" value="ECO:0007669"/>
    <property type="project" value="InterPro"/>
</dbReference>
<evidence type="ECO:0000256" key="2">
    <source>
        <dbReference type="ARBA" id="ARBA00022741"/>
    </source>
</evidence>
<dbReference type="PANTHER" id="PTHR42939:SF1">
    <property type="entry name" value="ABC TRANSPORTER ATP-BINDING PROTEIN ALBC-RELATED"/>
    <property type="match status" value="1"/>
</dbReference>
<dbReference type="InterPro" id="IPR027417">
    <property type="entry name" value="P-loop_NTPase"/>
</dbReference>
<dbReference type="PANTHER" id="PTHR42939">
    <property type="entry name" value="ABC TRANSPORTER ATP-BINDING PROTEIN ALBC-RELATED"/>
    <property type="match status" value="1"/>
</dbReference>
<dbReference type="SMART" id="SM00382">
    <property type="entry name" value="AAA"/>
    <property type="match status" value="1"/>
</dbReference>
<evidence type="ECO:0000313" key="5">
    <source>
        <dbReference type="EMBL" id="CAB5068298.1"/>
    </source>
</evidence>
<sequence>MAKDYGDAPALHPLNLRIEHGQRVALLGHNGSGKTTLMRIASGLLDASSGKVTLSGHAPQSLEARAFTSYLADTPTFYDDLSLWEHLEFIARLHGVEEWDQLAADLLDHLGLYERADELPNRFSRGLRQKAAIAIAFIRPFELLLVDEPFVGLDASGKEALLSLFDQAAADGATLVVATHELSFVTKVERIIALRDGAVIHDGPQGDTDVDALVRADAM</sequence>
<name>A0A6J7UUW0_9ZZZZ</name>
<accession>A0A6J7UUW0</accession>
<dbReference type="Gene3D" id="3.40.50.300">
    <property type="entry name" value="P-loop containing nucleotide triphosphate hydrolases"/>
    <property type="match status" value="1"/>
</dbReference>
<keyword evidence="1" id="KW-0813">Transport</keyword>
<dbReference type="PROSITE" id="PS50893">
    <property type="entry name" value="ABC_TRANSPORTER_2"/>
    <property type="match status" value="1"/>
</dbReference>
<feature type="domain" description="ABC transporter" evidence="4">
    <location>
        <begin position="1"/>
        <end position="218"/>
    </location>
</feature>
<keyword evidence="2" id="KW-0547">Nucleotide-binding</keyword>
<keyword evidence="3" id="KW-0067">ATP-binding</keyword>
<evidence type="ECO:0000259" key="4">
    <source>
        <dbReference type="PROSITE" id="PS50893"/>
    </source>
</evidence>
<gene>
    <name evidence="5" type="ORF">UFOPK4347_01749</name>
</gene>
<dbReference type="InterPro" id="IPR003593">
    <property type="entry name" value="AAA+_ATPase"/>
</dbReference>
<dbReference type="InterPro" id="IPR003439">
    <property type="entry name" value="ABC_transporter-like_ATP-bd"/>
</dbReference>
<dbReference type="EMBL" id="CAFBQU010000093">
    <property type="protein sequence ID" value="CAB5068298.1"/>
    <property type="molecule type" value="Genomic_DNA"/>
</dbReference>
<dbReference type="CDD" id="cd03230">
    <property type="entry name" value="ABC_DR_subfamily_A"/>
    <property type="match status" value="1"/>
</dbReference>
<dbReference type="SUPFAM" id="SSF52540">
    <property type="entry name" value="P-loop containing nucleoside triphosphate hydrolases"/>
    <property type="match status" value="1"/>
</dbReference>
<dbReference type="Pfam" id="PF00005">
    <property type="entry name" value="ABC_tran"/>
    <property type="match status" value="1"/>
</dbReference>
<protein>
    <submittedName>
        <fullName evidence="5">Unannotated protein</fullName>
    </submittedName>
</protein>
<reference evidence="5" key="1">
    <citation type="submission" date="2020-05" db="EMBL/GenBank/DDBJ databases">
        <authorList>
            <person name="Chiriac C."/>
            <person name="Salcher M."/>
            <person name="Ghai R."/>
            <person name="Kavagutti S V."/>
        </authorList>
    </citation>
    <scope>NUCLEOTIDE SEQUENCE</scope>
</reference>
<dbReference type="GO" id="GO:0005524">
    <property type="term" value="F:ATP binding"/>
    <property type="evidence" value="ECO:0007669"/>
    <property type="project" value="UniProtKB-KW"/>
</dbReference>
<organism evidence="5">
    <name type="scientific">freshwater metagenome</name>
    <dbReference type="NCBI Taxonomy" id="449393"/>
    <lineage>
        <taxon>unclassified sequences</taxon>
        <taxon>metagenomes</taxon>
        <taxon>ecological metagenomes</taxon>
    </lineage>
</organism>
<evidence type="ECO:0000256" key="1">
    <source>
        <dbReference type="ARBA" id="ARBA00022448"/>
    </source>
</evidence>
<dbReference type="InterPro" id="IPR051782">
    <property type="entry name" value="ABC_Transporter_VariousFunc"/>
</dbReference>
<dbReference type="AlphaFoldDB" id="A0A6J7UUW0"/>
<proteinExistence type="predicted"/>
<evidence type="ECO:0000256" key="3">
    <source>
        <dbReference type="ARBA" id="ARBA00022840"/>
    </source>
</evidence>